<evidence type="ECO:0000256" key="2">
    <source>
        <dbReference type="SAM" id="MobiDB-lite"/>
    </source>
</evidence>
<proteinExistence type="predicted"/>
<dbReference type="InParanoid" id="F2UD49"/>
<dbReference type="PANTHER" id="PTHR45615:SF40">
    <property type="entry name" value="MYOSIN HEAVY CHAIN, NON-MUSCLE"/>
    <property type="match status" value="1"/>
</dbReference>
<dbReference type="Proteomes" id="UP000007799">
    <property type="component" value="Unassembled WGS sequence"/>
</dbReference>
<dbReference type="EMBL" id="GL832969">
    <property type="protein sequence ID" value="EGD74544.1"/>
    <property type="molecule type" value="Genomic_DNA"/>
</dbReference>
<accession>F2UD49</accession>
<dbReference type="Gene3D" id="1.10.287.1490">
    <property type="match status" value="1"/>
</dbReference>
<evidence type="ECO:0000313" key="4">
    <source>
        <dbReference type="Proteomes" id="UP000007799"/>
    </source>
</evidence>
<keyword evidence="1" id="KW-0175">Coiled coil</keyword>
<feature type="compositionally biased region" description="Low complexity" evidence="2">
    <location>
        <begin position="715"/>
        <end position="724"/>
    </location>
</feature>
<feature type="region of interest" description="Disordered" evidence="2">
    <location>
        <begin position="1"/>
        <end position="25"/>
    </location>
</feature>
<name>F2UD49_SALR5</name>
<reference evidence="3" key="1">
    <citation type="submission" date="2009-08" db="EMBL/GenBank/DDBJ databases">
        <title>Annotation of Salpingoeca rosetta.</title>
        <authorList>
            <consortium name="The Broad Institute Genome Sequencing Platform"/>
            <person name="Russ C."/>
            <person name="Cuomo C."/>
            <person name="Burger G."/>
            <person name="Gray M.W."/>
            <person name="Holland P.W.H."/>
            <person name="King N."/>
            <person name="Lang F.B.F."/>
            <person name="Roger A.J."/>
            <person name="Ruiz-Trillo I."/>
            <person name="Young S.K."/>
            <person name="Zeng Q."/>
            <person name="Gargeya S."/>
            <person name="Alvarado L."/>
            <person name="Berlin A."/>
            <person name="Chapman S.B."/>
            <person name="Chen Z."/>
            <person name="Freedman E."/>
            <person name="Gellesch M."/>
            <person name="Goldberg J."/>
            <person name="Griggs A."/>
            <person name="Gujja S."/>
            <person name="Heilman E."/>
            <person name="Heiman D."/>
            <person name="Howarth C."/>
            <person name="Mehta T."/>
            <person name="Neiman D."/>
            <person name="Pearson M."/>
            <person name="Roberts A."/>
            <person name="Saif S."/>
            <person name="Shea T."/>
            <person name="Shenoy N."/>
            <person name="Sisk P."/>
            <person name="Stolte C."/>
            <person name="Sykes S."/>
            <person name="White J."/>
            <person name="Yandava C."/>
            <person name="Haas B."/>
            <person name="Nusbaum C."/>
            <person name="Birren B."/>
        </authorList>
    </citation>
    <scope>NUCLEOTIDE SEQUENCE [LARGE SCALE GENOMIC DNA]</scope>
    <source>
        <strain evidence="3">ATCC 50818</strain>
    </source>
</reference>
<dbReference type="GO" id="GO:0005737">
    <property type="term" value="C:cytoplasm"/>
    <property type="evidence" value="ECO:0007669"/>
    <property type="project" value="TreeGrafter"/>
</dbReference>
<dbReference type="GO" id="GO:0000146">
    <property type="term" value="F:microfilament motor activity"/>
    <property type="evidence" value="ECO:0007669"/>
    <property type="project" value="TreeGrafter"/>
</dbReference>
<feature type="compositionally biased region" description="Low complexity" evidence="2">
    <location>
        <begin position="612"/>
        <end position="642"/>
    </location>
</feature>
<organism evidence="4">
    <name type="scientific">Salpingoeca rosetta (strain ATCC 50818 / BSB-021)</name>
    <dbReference type="NCBI Taxonomy" id="946362"/>
    <lineage>
        <taxon>Eukaryota</taxon>
        <taxon>Choanoflagellata</taxon>
        <taxon>Craspedida</taxon>
        <taxon>Salpingoecidae</taxon>
        <taxon>Salpingoeca</taxon>
    </lineage>
</organism>
<feature type="coiled-coil region" evidence="1">
    <location>
        <begin position="37"/>
        <end position="92"/>
    </location>
</feature>
<dbReference type="GO" id="GO:0032982">
    <property type="term" value="C:myosin filament"/>
    <property type="evidence" value="ECO:0007669"/>
    <property type="project" value="TreeGrafter"/>
</dbReference>
<feature type="compositionally biased region" description="Basic residues" evidence="2">
    <location>
        <begin position="15"/>
        <end position="24"/>
    </location>
</feature>
<feature type="region of interest" description="Disordered" evidence="2">
    <location>
        <begin position="610"/>
        <end position="815"/>
    </location>
</feature>
<dbReference type="OMA" id="HWSANAS"/>
<feature type="coiled-coil region" evidence="1">
    <location>
        <begin position="128"/>
        <end position="289"/>
    </location>
</feature>
<dbReference type="GO" id="GO:0051015">
    <property type="term" value="F:actin filament binding"/>
    <property type="evidence" value="ECO:0007669"/>
    <property type="project" value="TreeGrafter"/>
</dbReference>
<gene>
    <name evidence="3" type="ORF">PTSG_05908</name>
</gene>
<evidence type="ECO:0000313" key="3">
    <source>
        <dbReference type="EMBL" id="EGD74544.1"/>
    </source>
</evidence>
<evidence type="ECO:0000256" key="1">
    <source>
        <dbReference type="SAM" id="Coils"/>
    </source>
</evidence>
<keyword evidence="4" id="KW-1185">Reference proteome</keyword>
<feature type="compositionally biased region" description="Low complexity" evidence="2">
    <location>
        <begin position="731"/>
        <end position="749"/>
    </location>
</feature>
<dbReference type="STRING" id="946362.F2UD49"/>
<sequence length="828" mass="91745">MQRVRTVQAEMSRLQHQHHQHHHDSKTLSAYDLNHGLKQLQRHRKQLETKLSSAEEQVKHLTDTIATIEKSRRSLQRQNDKLDADLRMRESELETFARKFDFVKTHTHMAVATSEDCRKLFDTLSAFKADMETTIQQQDDELDEVRASYKALAESKQELTAAKATLMARVEELEQALQAQKKTLNEALLAKQREVEALDQRLANTNTQLTNTKEELQAWKYKHDKATSDIEGLKSRLEATQTQLSDSRDESQQLQAKLAKAKEEHAKELEAARQAKDAAEADLNAQLGTAQASLQASNDELAKLKAHWSANASAWTAQAQDHALALDALSVVIQQQDRNLLQSRKQHHDATATITSLQDVLGKAKGNVEELTAALKQATDEGAKLQKAVSEKDTLITANHERIAALEQQVLAMQEEKAKHAKAMEESVTQAQQECRDLENRLKEIEATFKEATEELSAKLKVQTEASTALEKQVQEKEAKLAEVESTLAATQEARDKGKAGQDELQATVAKLQAELLEAKAIKEQDAMWKDKAEDFEAQCTALQAEVKRVTEAKEVAARKMGSVLDKHALEAKRAKEDLAKEKQIVATLKKELEEAVAKASKFELMAEAADKAVPPAASPSTTSRATAHTPRTPCTPRTPLAPHTPRAKTKRQPVSPDSPPSSASDSEAKDDVAVEPPKPRSTPSTVAPSFPVPARKKVSKTPRASQQQTRRKAAATPKTPSTPRTRKRTTTSTPKAPVAATPKPTSTPRGKRTSATPKLASKAPKRRTKDVARVQEADEYAFADAEKTPSASRFSRHRSRRAIAPALPRKEQQQQWDFMFGFAPSSP</sequence>
<dbReference type="KEGG" id="sre:PTSG_05908"/>
<protein>
    <submittedName>
        <fullName evidence="3">Uncharacterized protein</fullName>
    </submittedName>
</protein>
<dbReference type="GO" id="GO:0016460">
    <property type="term" value="C:myosin II complex"/>
    <property type="evidence" value="ECO:0007669"/>
    <property type="project" value="TreeGrafter"/>
</dbReference>
<dbReference type="SUPFAM" id="SSF57997">
    <property type="entry name" value="Tropomyosin"/>
    <property type="match status" value="1"/>
</dbReference>
<dbReference type="GeneID" id="16073372"/>
<dbReference type="PANTHER" id="PTHR45615">
    <property type="entry name" value="MYOSIN HEAVY CHAIN, NON-MUSCLE"/>
    <property type="match status" value="1"/>
</dbReference>
<dbReference type="RefSeq" id="XP_004992801.1">
    <property type="nucleotide sequence ID" value="XM_004992744.1"/>
</dbReference>
<feature type="coiled-coil region" evidence="1">
    <location>
        <begin position="361"/>
        <end position="606"/>
    </location>
</feature>
<dbReference type="AlphaFoldDB" id="F2UD49"/>